<evidence type="ECO:0000256" key="9">
    <source>
        <dbReference type="ARBA" id="ARBA00024804"/>
    </source>
</evidence>
<dbReference type="STRING" id="1569628.A0A316UT70"/>
<name>A0A316UT70_9BASI</name>
<dbReference type="GO" id="GO:0004577">
    <property type="term" value="F:N-acetylglucosaminyldiphosphodolichol N-acetylglucosaminyltransferase activity"/>
    <property type="evidence" value="ECO:0007669"/>
    <property type="project" value="UniProtKB-EC"/>
</dbReference>
<dbReference type="Pfam" id="PF04101">
    <property type="entry name" value="Glyco_tran_28_C"/>
    <property type="match status" value="1"/>
</dbReference>
<comment type="subcellular location">
    <subcellularLocation>
        <location evidence="1 12">Endoplasmic reticulum</location>
    </subcellularLocation>
</comment>
<proteinExistence type="inferred from homology"/>
<keyword evidence="16" id="KW-1185">Reference proteome</keyword>
<sequence>MTLPSRPPRIFVTVGSTQFVDLISYLLTQPFLNSLPAKTSLTIQYGKSDLAAILTREDNALTSSASSTAQDDASSSVASSSAIRLDAGSERVPEPGLRASKQHGLSWKGSQLTGMDPGKTGAIDGWQLVGADEGQSSEESSRESEADDEETAAEDSLAAPPSPRRPAGASFTSLPSSLKFRTSAPQSISIELIDFLPDLCSHLSSADIVISHAGSGTILETLRLPIPPRLIVVPNTTLMDNHQVELADAIAKGGWATCARVELPGVGGAGKNESSLQRVVREALTQAEEPTPFPPAKPERFRGLVDGAMGFA</sequence>
<keyword evidence="8 12" id="KW-0256">Endoplasmic reticulum</keyword>
<dbReference type="AlphaFoldDB" id="A0A316UT70"/>
<evidence type="ECO:0000256" key="3">
    <source>
        <dbReference type="ARBA" id="ARBA00011198"/>
    </source>
</evidence>
<evidence type="ECO:0000256" key="8">
    <source>
        <dbReference type="ARBA" id="ARBA00022824"/>
    </source>
</evidence>
<keyword evidence="6 12" id="KW-0328">Glycosyltransferase</keyword>
<reference evidence="15 16" key="1">
    <citation type="journal article" date="2018" name="Mol. Biol. Evol.">
        <title>Broad Genomic Sampling Reveals a Smut Pathogenic Ancestry of the Fungal Clade Ustilaginomycotina.</title>
        <authorList>
            <person name="Kijpornyongpan T."/>
            <person name="Mondo S.J."/>
            <person name="Barry K."/>
            <person name="Sandor L."/>
            <person name="Lee J."/>
            <person name="Lipzen A."/>
            <person name="Pangilinan J."/>
            <person name="LaButti K."/>
            <person name="Hainaut M."/>
            <person name="Henrissat B."/>
            <person name="Grigoriev I.V."/>
            <person name="Spatafora J.W."/>
            <person name="Aime M.C."/>
        </authorList>
    </citation>
    <scope>NUCLEOTIDE SEQUENCE [LARGE SCALE GENOMIC DNA]</scope>
    <source>
        <strain evidence="15 16">MCA 5214</strain>
    </source>
</reference>
<dbReference type="GO" id="GO:0006488">
    <property type="term" value="P:dolichol-linked oligosaccharide biosynthetic process"/>
    <property type="evidence" value="ECO:0007669"/>
    <property type="project" value="InterPro"/>
</dbReference>
<evidence type="ECO:0000256" key="13">
    <source>
        <dbReference type="SAM" id="MobiDB-lite"/>
    </source>
</evidence>
<dbReference type="EMBL" id="KZ819669">
    <property type="protein sequence ID" value="PWN27093.1"/>
    <property type="molecule type" value="Genomic_DNA"/>
</dbReference>
<evidence type="ECO:0000256" key="4">
    <source>
        <dbReference type="ARBA" id="ARBA00012614"/>
    </source>
</evidence>
<keyword evidence="7 12" id="KW-0808">Transferase</keyword>
<comment type="function">
    <text evidence="9 12">Involved in protein N-glycosylation. Essential for the second step of the dolichol-linked oligosaccharide pathway.</text>
</comment>
<evidence type="ECO:0000313" key="15">
    <source>
        <dbReference type="EMBL" id="PWN27093.1"/>
    </source>
</evidence>
<comment type="subunit">
    <text evidence="3 12">Heterodimer with ALG14 to form a functional enzyme.</text>
</comment>
<dbReference type="PANTHER" id="PTHR12867">
    <property type="entry name" value="GLYCOSYL TRANSFERASE-RELATED"/>
    <property type="match status" value="1"/>
</dbReference>
<evidence type="ECO:0000256" key="6">
    <source>
        <dbReference type="ARBA" id="ARBA00022676"/>
    </source>
</evidence>
<dbReference type="SUPFAM" id="SSF53756">
    <property type="entry name" value="UDP-Glycosyltransferase/glycogen phosphorylase"/>
    <property type="match status" value="1"/>
</dbReference>
<evidence type="ECO:0000313" key="16">
    <source>
        <dbReference type="Proteomes" id="UP000245884"/>
    </source>
</evidence>
<evidence type="ECO:0000256" key="11">
    <source>
        <dbReference type="ARBA" id="ARBA00048184"/>
    </source>
</evidence>
<evidence type="ECO:0000256" key="10">
    <source>
        <dbReference type="ARBA" id="ARBA00032061"/>
    </source>
</evidence>
<evidence type="ECO:0000259" key="14">
    <source>
        <dbReference type="Pfam" id="PF04101"/>
    </source>
</evidence>
<feature type="domain" description="Glycosyl transferase family 28 C-terminal" evidence="14">
    <location>
        <begin position="186"/>
        <end position="251"/>
    </location>
</feature>
<comment type="similarity">
    <text evidence="2 12">Belongs to the glycosyltransferase 28 family.</text>
</comment>
<comment type="catalytic activity">
    <reaction evidence="11">
        <text>an N-acetyl-alpha-D-glucosaminyl-diphospho-di-trans,poly-cis-dolichol + UDP-N-acetyl-alpha-D-glucosamine = an N,N'-diacetylchitobiosyl-diphospho-di-trans,poly-cis-dolichol + UDP + H(+)</text>
        <dbReference type="Rhea" id="RHEA:23380"/>
        <dbReference type="Rhea" id="RHEA-COMP:19507"/>
        <dbReference type="Rhea" id="RHEA-COMP:19510"/>
        <dbReference type="ChEBI" id="CHEBI:15378"/>
        <dbReference type="ChEBI" id="CHEBI:57269"/>
        <dbReference type="ChEBI" id="CHEBI:57705"/>
        <dbReference type="ChEBI" id="CHEBI:58223"/>
        <dbReference type="ChEBI" id="CHEBI:58427"/>
        <dbReference type="EC" id="2.4.1.141"/>
    </reaction>
</comment>
<dbReference type="EC" id="2.4.1.141" evidence="4 12"/>
<feature type="compositionally biased region" description="Low complexity" evidence="13">
    <location>
        <begin position="62"/>
        <end position="82"/>
    </location>
</feature>
<evidence type="ECO:0000256" key="1">
    <source>
        <dbReference type="ARBA" id="ARBA00004240"/>
    </source>
</evidence>
<feature type="region of interest" description="Disordered" evidence="13">
    <location>
        <begin position="62"/>
        <end position="174"/>
    </location>
</feature>
<accession>A0A316UT70</accession>
<evidence type="ECO:0000256" key="5">
    <source>
        <dbReference type="ARBA" id="ARBA00017468"/>
    </source>
</evidence>
<evidence type="ECO:0000256" key="7">
    <source>
        <dbReference type="ARBA" id="ARBA00022679"/>
    </source>
</evidence>
<dbReference type="InterPro" id="IPR039042">
    <property type="entry name" value="Alg13-like"/>
</dbReference>
<feature type="compositionally biased region" description="Low complexity" evidence="13">
    <location>
        <begin position="154"/>
        <end position="170"/>
    </location>
</feature>
<dbReference type="OrthoDB" id="20273at2759"/>
<evidence type="ECO:0000256" key="12">
    <source>
        <dbReference type="RuleBase" id="RU362128"/>
    </source>
</evidence>
<dbReference type="PANTHER" id="PTHR12867:SF6">
    <property type="entry name" value="N-ACETYLGLUCOSAMINYLDIPHOSPHODOLICHOL N-ACETYLGLUCOSAMINYLTRANSFERASE"/>
    <property type="match status" value="1"/>
</dbReference>
<organism evidence="15 16">
    <name type="scientific">Jaminaea rosea</name>
    <dbReference type="NCBI Taxonomy" id="1569628"/>
    <lineage>
        <taxon>Eukaryota</taxon>
        <taxon>Fungi</taxon>
        <taxon>Dikarya</taxon>
        <taxon>Basidiomycota</taxon>
        <taxon>Ustilaginomycotina</taxon>
        <taxon>Exobasidiomycetes</taxon>
        <taxon>Microstromatales</taxon>
        <taxon>Microstromatales incertae sedis</taxon>
        <taxon>Jaminaea</taxon>
    </lineage>
</organism>
<gene>
    <name evidence="12" type="primary">ALG13</name>
    <name evidence="15" type="ORF">BDZ90DRAFT_232652</name>
</gene>
<dbReference type="Gene3D" id="3.40.50.2000">
    <property type="entry name" value="Glycogen Phosphorylase B"/>
    <property type="match status" value="2"/>
</dbReference>
<dbReference type="GO" id="GO:0005783">
    <property type="term" value="C:endoplasmic reticulum"/>
    <property type="evidence" value="ECO:0007669"/>
    <property type="project" value="UniProtKB-SubCell"/>
</dbReference>
<dbReference type="Proteomes" id="UP000245884">
    <property type="component" value="Unassembled WGS sequence"/>
</dbReference>
<evidence type="ECO:0000256" key="2">
    <source>
        <dbReference type="ARBA" id="ARBA00006962"/>
    </source>
</evidence>
<dbReference type="InterPro" id="IPR007235">
    <property type="entry name" value="Glyco_trans_28_C"/>
</dbReference>
<protein>
    <recommendedName>
        <fullName evidence="5 12">UDP-N-acetylglucosamine transferase subunit ALG13</fullName>
        <ecNumber evidence="4 12">2.4.1.141</ecNumber>
    </recommendedName>
    <alternativeName>
        <fullName evidence="10 12">Asparagine-linked glycosylation protein 13</fullName>
    </alternativeName>
</protein>